<dbReference type="AlphaFoldDB" id="A0A0G0NBG7"/>
<accession>A0A0G0NBG7</accession>
<proteinExistence type="predicted"/>
<organism evidence="1 2">
    <name type="scientific">Candidatus Woesebacteria bacterium GW2011_GWB1_38_5b</name>
    <dbReference type="NCBI Taxonomy" id="1618569"/>
    <lineage>
        <taxon>Bacteria</taxon>
        <taxon>Candidatus Woeseibacteriota</taxon>
    </lineage>
</organism>
<gene>
    <name evidence="1" type="ORF">US96_C0031G0006</name>
</gene>
<protein>
    <submittedName>
        <fullName evidence="1">Bifunctional deaminase-reductase domain protein</fullName>
    </submittedName>
</protein>
<dbReference type="EMBL" id="LBUZ01000031">
    <property type="protein sequence ID" value="KKQ74456.1"/>
    <property type="molecule type" value="Genomic_DNA"/>
</dbReference>
<name>A0A0G0NBG7_9BACT</name>
<reference evidence="1 2" key="1">
    <citation type="journal article" date="2015" name="Nature">
        <title>rRNA introns, odd ribosomes, and small enigmatic genomes across a large radiation of phyla.</title>
        <authorList>
            <person name="Brown C.T."/>
            <person name="Hug L.A."/>
            <person name="Thomas B.C."/>
            <person name="Sharon I."/>
            <person name="Castelle C.J."/>
            <person name="Singh A."/>
            <person name="Wilkins M.J."/>
            <person name="Williams K.H."/>
            <person name="Banfield J.F."/>
        </authorList>
    </citation>
    <scope>NUCLEOTIDE SEQUENCE [LARGE SCALE GENOMIC DNA]</scope>
</reference>
<evidence type="ECO:0000313" key="2">
    <source>
        <dbReference type="Proteomes" id="UP000034181"/>
    </source>
</evidence>
<evidence type="ECO:0000313" key="1">
    <source>
        <dbReference type="EMBL" id="KKQ74456.1"/>
    </source>
</evidence>
<dbReference type="Proteomes" id="UP000034181">
    <property type="component" value="Unassembled WGS sequence"/>
</dbReference>
<sequence>MGRVILGVTTSLDGFAEDRNGSVGALYPDLDILQNTEIMREAMLTTGEVVMAWRNLQWQKIRTGTQVVTSSKFRYSFLQINFRKGIRKKLTS</sequence>
<comment type="caution">
    <text evidence="1">The sequence shown here is derived from an EMBL/GenBank/DDBJ whole genome shotgun (WGS) entry which is preliminary data.</text>
</comment>